<evidence type="ECO:0000313" key="2">
    <source>
        <dbReference type="EMBL" id="OEU20068.1"/>
    </source>
</evidence>
<evidence type="ECO:0000256" key="1">
    <source>
        <dbReference type="SAM" id="MobiDB-lite"/>
    </source>
</evidence>
<dbReference type="InterPro" id="IPR035979">
    <property type="entry name" value="RBD_domain_sf"/>
</dbReference>
<dbReference type="EMBL" id="KV784355">
    <property type="protein sequence ID" value="OEU20068.1"/>
    <property type="molecule type" value="Genomic_DNA"/>
</dbReference>
<feature type="region of interest" description="Disordered" evidence="1">
    <location>
        <begin position="279"/>
        <end position="312"/>
    </location>
</feature>
<accession>A0A1E7FPI1</accession>
<organism evidence="2 3">
    <name type="scientific">Fragilariopsis cylindrus CCMP1102</name>
    <dbReference type="NCBI Taxonomy" id="635003"/>
    <lineage>
        <taxon>Eukaryota</taxon>
        <taxon>Sar</taxon>
        <taxon>Stramenopiles</taxon>
        <taxon>Ochrophyta</taxon>
        <taxon>Bacillariophyta</taxon>
        <taxon>Bacillariophyceae</taxon>
        <taxon>Bacillariophycidae</taxon>
        <taxon>Bacillariales</taxon>
        <taxon>Bacillariaceae</taxon>
        <taxon>Fragilariopsis</taxon>
    </lineage>
</organism>
<sequence>MAPQQQHKQQHKQQEKKYTTTTGIVCQFCNKVFASKNLVFRHLRDASTTCGNTIIETGQKLPDAPSKIKKHKKKEIAKALRTSRRRKKTGQAKQNIDPASTLWFGDLPLPYTRMGGQYKRLRAVLKEYLPRDVPPPWIKKVIRKGYRKGGKKSIDEKERGDYYGYAIIVFRDAEEAKNVMTAMDGTVIESKMVFPSEPSIITPDFSTFVLKVNNVQHNNNDNDDANSSNNNNNNNYNKRDSVTTSGDQDPPLIDQLRPLSTPELQKRCQYMKDRLLKTGGKVFVPPARETSAEDNNSEDNNEKKKSENYTASQEHDKMLDLALSLYDAIGPRQERLYKGRVVPESIRDNLVHLLKSVRWPAESHRKGLTSDNYLVLQTNITKDRFYNDLRLGCRELMDWVDPNYYYSGIAVTKNFVASPHIDDRDQSFQYAVSLGEFNEGGGELCVEGNNNNNNGGGDDGDGDGRVDYVNVVETRNRIAKVDGRNVHWVRSWNGTADRYSLIFYDTTDRHQTDIINTGVDVTFLKEIK</sequence>
<dbReference type="InParanoid" id="A0A1E7FPI1"/>
<dbReference type="InterPro" id="IPR012677">
    <property type="entry name" value="Nucleotide-bd_a/b_plait_sf"/>
</dbReference>
<dbReference type="KEGG" id="fcy:FRACYDRAFT_181589"/>
<dbReference type="Gene3D" id="3.30.70.330">
    <property type="match status" value="1"/>
</dbReference>
<feature type="compositionally biased region" description="Low complexity" evidence="1">
    <location>
        <begin position="216"/>
        <end position="236"/>
    </location>
</feature>
<feature type="region of interest" description="Disordered" evidence="1">
    <location>
        <begin position="216"/>
        <end position="261"/>
    </location>
</feature>
<evidence type="ECO:0000313" key="3">
    <source>
        <dbReference type="Proteomes" id="UP000095751"/>
    </source>
</evidence>
<dbReference type="OrthoDB" id="47604at2759"/>
<proteinExistence type="predicted"/>
<dbReference type="CDD" id="cd00590">
    <property type="entry name" value="RRM_SF"/>
    <property type="match status" value="1"/>
</dbReference>
<name>A0A1E7FPI1_9STRA</name>
<dbReference type="GO" id="GO:0003676">
    <property type="term" value="F:nucleic acid binding"/>
    <property type="evidence" value="ECO:0007669"/>
    <property type="project" value="InterPro"/>
</dbReference>
<protein>
    <submittedName>
        <fullName evidence="2">Uncharacterized protein</fullName>
    </submittedName>
</protein>
<reference evidence="2 3" key="1">
    <citation type="submission" date="2016-09" db="EMBL/GenBank/DDBJ databases">
        <title>Extensive genetic diversity and differential bi-allelic expression allows diatom success in the polar Southern Ocean.</title>
        <authorList>
            <consortium name="DOE Joint Genome Institute"/>
            <person name="Mock T."/>
            <person name="Otillar R.P."/>
            <person name="Strauss J."/>
            <person name="Dupont C."/>
            <person name="Frickenhaus S."/>
            <person name="Maumus F."/>
            <person name="Mcmullan M."/>
            <person name="Sanges R."/>
            <person name="Schmutz J."/>
            <person name="Toseland A."/>
            <person name="Valas R."/>
            <person name="Veluchamy A."/>
            <person name="Ward B.J."/>
            <person name="Allen A."/>
            <person name="Barry K."/>
            <person name="Falciatore A."/>
            <person name="Ferrante M."/>
            <person name="Fortunato A.E."/>
            <person name="Gloeckner G."/>
            <person name="Gruber A."/>
            <person name="Hipkin R."/>
            <person name="Janech M."/>
            <person name="Kroth P."/>
            <person name="Leese F."/>
            <person name="Lindquist E."/>
            <person name="Lyon B.R."/>
            <person name="Martin J."/>
            <person name="Mayer C."/>
            <person name="Parker M."/>
            <person name="Quesneville H."/>
            <person name="Raymond J."/>
            <person name="Uhlig C."/>
            <person name="Valentin K.U."/>
            <person name="Worden A.Z."/>
            <person name="Armbrust E.V."/>
            <person name="Bowler C."/>
            <person name="Green B."/>
            <person name="Moulton V."/>
            <person name="Van Oosterhout C."/>
            <person name="Grigoriev I."/>
        </authorList>
    </citation>
    <scope>NUCLEOTIDE SEQUENCE [LARGE SCALE GENOMIC DNA]</scope>
    <source>
        <strain evidence="2 3">CCMP1102</strain>
    </source>
</reference>
<keyword evidence="3" id="KW-1185">Reference proteome</keyword>
<gene>
    <name evidence="2" type="ORF">FRACYDRAFT_181589</name>
</gene>
<dbReference type="SUPFAM" id="SSF54928">
    <property type="entry name" value="RNA-binding domain, RBD"/>
    <property type="match status" value="1"/>
</dbReference>
<dbReference type="AlphaFoldDB" id="A0A1E7FPI1"/>
<dbReference type="Proteomes" id="UP000095751">
    <property type="component" value="Unassembled WGS sequence"/>
</dbReference>
<feature type="compositionally biased region" description="Basic and acidic residues" evidence="1">
    <location>
        <begin position="300"/>
        <end position="312"/>
    </location>
</feature>